<name>A0A4V0H254_STRPO</name>
<accession>A0A4V0H254</accession>
<sequence length="432" mass="46162">MITVSNTSEFMKAINSKAKVIHISRSMTFSFPISLPAGTTLKGLPQEDGILPSLFFSHSDGFIINGTTAIEDLSIVTMQDKKAILVAPQQYEQDFGQVSLKNLELDGQISLIFRNPTMTADVKVENVHINSSDTRTYLEQPQKYGVNVLQGAFTLYNFNPNQDSLVTANITGLSVGSEGHPAVGSGVFISGFNDQGGQVKVPHLELGAIYSTGLLPQGVSDFITGAIFVVYGVTVEKLIQNGKVVTYGVNDMVLDAWGTVEEWTVNEDVISYGPSGVGFVNFGTVNYFKAEKGISTYGLGARAYNQYDGTLKEGHFTNLHTFGDGAVGIQISKKVGKLVIEGDVITHGSVGQSLVKGVNVDLPAYALSIKDGGQVEELIIKGNIITNGEDVITVAMEEEGLLNLVALDGDVIANGKDSLSFENSKASQAFAK</sequence>
<reference evidence="1 2" key="1">
    <citation type="submission" date="2019-05" db="EMBL/GenBank/DDBJ databases">
        <authorList>
            <consortium name="Pathogen Informatics"/>
        </authorList>
    </citation>
    <scope>NUCLEOTIDE SEQUENCE [LARGE SCALE GENOMIC DNA]</scope>
    <source>
        <strain evidence="1 2">NCTC10924</strain>
    </source>
</reference>
<organism evidence="1 2">
    <name type="scientific">Streptococcus porcinus</name>
    <dbReference type="NCBI Taxonomy" id="1340"/>
    <lineage>
        <taxon>Bacteria</taxon>
        <taxon>Bacillati</taxon>
        <taxon>Bacillota</taxon>
        <taxon>Bacilli</taxon>
        <taxon>Lactobacillales</taxon>
        <taxon>Streptococcaceae</taxon>
        <taxon>Streptococcus</taxon>
    </lineage>
</organism>
<proteinExistence type="predicted"/>
<dbReference type="Proteomes" id="UP000306241">
    <property type="component" value="Chromosome"/>
</dbReference>
<evidence type="ECO:0000313" key="1">
    <source>
        <dbReference type="EMBL" id="VTT41623.1"/>
    </source>
</evidence>
<dbReference type="EMBL" id="LR594052">
    <property type="protein sequence ID" value="VTT41623.1"/>
    <property type="molecule type" value="Genomic_DNA"/>
</dbReference>
<evidence type="ECO:0000313" key="2">
    <source>
        <dbReference type="Proteomes" id="UP000306241"/>
    </source>
</evidence>
<protein>
    <submittedName>
        <fullName evidence="1">Uncharacterized protein</fullName>
    </submittedName>
</protein>
<dbReference type="OrthoDB" id="3661445at2"/>
<gene>
    <name evidence="1" type="ORF">NCTC10924_00245</name>
</gene>
<dbReference type="RefSeq" id="WP_003083518.1">
    <property type="nucleotide sequence ID" value="NZ_CP070236.1"/>
</dbReference>
<dbReference type="AlphaFoldDB" id="A0A4V0H254"/>